<dbReference type="AlphaFoldDB" id="A0AAE3HNE5"/>
<dbReference type="GO" id="GO:0008757">
    <property type="term" value="F:S-adenosylmethionine-dependent methyltransferase activity"/>
    <property type="evidence" value="ECO:0007669"/>
    <property type="project" value="InterPro"/>
</dbReference>
<reference evidence="2" key="1">
    <citation type="submission" date="2022-08" db="EMBL/GenBank/DDBJ databases">
        <title>Genomic Encyclopedia of Type Strains, Phase III (KMG-III): the genomes of soil and plant-associated and newly described type strains.</title>
        <authorList>
            <person name="Whitman W."/>
        </authorList>
    </citation>
    <scope>NUCLEOTIDE SEQUENCE</scope>
    <source>
        <strain evidence="2">HMT 1</strain>
    </source>
</reference>
<dbReference type="SUPFAM" id="SSF53335">
    <property type="entry name" value="S-adenosyl-L-methionine-dependent methyltransferases"/>
    <property type="match status" value="1"/>
</dbReference>
<gene>
    <name evidence="2" type="ORF">J2T55_002570</name>
</gene>
<dbReference type="CDD" id="cd02440">
    <property type="entry name" value="AdoMet_MTases"/>
    <property type="match status" value="1"/>
</dbReference>
<dbReference type="InterPro" id="IPR013216">
    <property type="entry name" value="Methyltransf_11"/>
</dbReference>
<dbReference type="Proteomes" id="UP001204445">
    <property type="component" value="Unassembled WGS sequence"/>
</dbReference>
<organism evidence="2 3">
    <name type="scientific">Methylohalomonas lacus</name>
    <dbReference type="NCBI Taxonomy" id="398773"/>
    <lineage>
        <taxon>Bacteria</taxon>
        <taxon>Pseudomonadati</taxon>
        <taxon>Pseudomonadota</taxon>
        <taxon>Gammaproteobacteria</taxon>
        <taxon>Methylohalomonadales</taxon>
        <taxon>Methylohalomonadaceae</taxon>
        <taxon>Methylohalomonas</taxon>
    </lineage>
</organism>
<feature type="domain" description="Methyltransferase type 11" evidence="1">
    <location>
        <begin position="47"/>
        <end position="137"/>
    </location>
</feature>
<proteinExistence type="predicted"/>
<dbReference type="EMBL" id="JANUCT010000025">
    <property type="protein sequence ID" value="MCS3904531.1"/>
    <property type="molecule type" value="Genomic_DNA"/>
</dbReference>
<name>A0AAE3HNE5_9GAMM</name>
<dbReference type="RefSeq" id="WP_259057633.1">
    <property type="nucleotide sequence ID" value="NZ_JANUCT010000025.1"/>
</dbReference>
<protein>
    <submittedName>
        <fullName evidence="2">SAM-dependent methyltransferase</fullName>
    </submittedName>
</protein>
<comment type="caution">
    <text evidence="2">The sequence shown here is derived from an EMBL/GenBank/DDBJ whole genome shotgun (WGS) entry which is preliminary data.</text>
</comment>
<dbReference type="InterPro" id="IPR029063">
    <property type="entry name" value="SAM-dependent_MTases_sf"/>
</dbReference>
<sequence length="252" mass="27426">MQDYSAIFNARGQSYNEAMAQCPAARETERQCLIDYLKPRAGECIADIPAGGGYLADGLHDRTDGQCQVICIEPSALFGADIDPVHTFICAPADDIKALAPASLDAIASLAGLHHFSDRQPLYREWARLLKPGGRVALADVEINTPTAAFLNGFVDTHTPGGHRGVFLEPGELTEQLAAAGFGDIREQYHRVDWRFSDRPTMVAFCGRLFSINSAGAATIEAALKEQLGTGETPTNDYLLRWELRYASAVRL</sequence>
<keyword evidence="2" id="KW-0808">Transferase</keyword>
<keyword evidence="3" id="KW-1185">Reference proteome</keyword>
<evidence type="ECO:0000259" key="1">
    <source>
        <dbReference type="Pfam" id="PF08241"/>
    </source>
</evidence>
<keyword evidence="2" id="KW-0489">Methyltransferase</keyword>
<evidence type="ECO:0000313" key="3">
    <source>
        <dbReference type="Proteomes" id="UP001204445"/>
    </source>
</evidence>
<dbReference type="GO" id="GO:0032259">
    <property type="term" value="P:methylation"/>
    <property type="evidence" value="ECO:0007669"/>
    <property type="project" value="UniProtKB-KW"/>
</dbReference>
<evidence type="ECO:0000313" key="2">
    <source>
        <dbReference type="EMBL" id="MCS3904531.1"/>
    </source>
</evidence>
<dbReference type="Gene3D" id="3.40.50.150">
    <property type="entry name" value="Vaccinia Virus protein VP39"/>
    <property type="match status" value="1"/>
</dbReference>
<accession>A0AAE3HNE5</accession>
<dbReference type="Pfam" id="PF08241">
    <property type="entry name" value="Methyltransf_11"/>
    <property type="match status" value="1"/>
</dbReference>